<proteinExistence type="predicted"/>
<dbReference type="PANTHER" id="PTHR30289">
    <property type="entry name" value="UNCHARACTERIZED PROTEIN YBCL-RELATED"/>
    <property type="match status" value="1"/>
</dbReference>
<dbReference type="RefSeq" id="WP_316433509.1">
    <property type="nucleotide sequence ID" value="NZ_CP053586.1"/>
</dbReference>
<dbReference type="NCBIfam" id="TIGR00481">
    <property type="entry name" value="YbhB/YbcL family Raf kinase inhibitor-like protein"/>
    <property type="match status" value="1"/>
</dbReference>
<dbReference type="InterPro" id="IPR005247">
    <property type="entry name" value="YbhB_YbcL/LppC-like"/>
</dbReference>
<organism evidence="1">
    <name type="scientific">Leptolyngbya sp. NK1-12</name>
    <dbReference type="NCBI Taxonomy" id="2547451"/>
    <lineage>
        <taxon>Bacteria</taxon>
        <taxon>Bacillati</taxon>
        <taxon>Cyanobacteriota</taxon>
        <taxon>Cyanophyceae</taxon>
        <taxon>Leptolyngbyales</taxon>
        <taxon>Leptolyngbyaceae</taxon>
        <taxon>Leptolyngbya group</taxon>
        <taxon>Leptolyngbya</taxon>
    </lineage>
</organism>
<dbReference type="InterPro" id="IPR036610">
    <property type="entry name" value="PEBP-like_sf"/>
</dbReference>
<protein>
    <submittedName>
        <fullName evidence="1">YbhB/YbcL family Raf kinase inhibitor-like protein</fullName>
    </submittedName>
</protein>
<sequence length="213" mass="23438">MANSLTRRRLLEWTSVVLAGWLVACDQGSRSADNRTKRSQTLDLSSPAFEPEAFIPVEFTCDGADHSPALRWSAPPEGTQSFTLILDDPDAPNGTFTHWVLYDLPPDSQSLPTAIPAQPFLTTGGVQGKNDFGQYGYRGPCPPRSSSLENIPGENQGNQANPTNSTHRYFFRLYALDTVLDLPPGVTSTEVRTALKDHILAEAELMGRYKRQS</sequence>
<dbReference type="EMBL" id="CP053586">
    <property type="protein sequence ID" value="WNZ22124.1"/>
    <property type="molecule type" value="Genomic_DNA"/>
</dbReference>
<dbReference type="Gene3D" id="3.90.280.10">
    <property type="entry name" value="PEBP-like"/>
    <property type="match status" value="1"/>
</dbReference>
<dbReference type="InterPro" id="IPR008914">
    <property type="entry name" value="PEBP"/>
</dbReference>
<dbReference type="Pfam" id="PF01161">
    <property type="entry name" value="PBP"/>
    <property type="match status" value="2"/>
</dbReference>
<accession>A0AA97AFB7</accession>
<dbReference type="PANTHER" id="PTHR30289:SF1">
    <property type="entry name" value="PEBP (PHOSPHATIDYLETHANOLAMINE-BINDING PROTEIN) FAMILY PROTEIN"/>
    <property type="match status" value="1"/>
</dbReference>
<dbReference type="AlphaFoldDB" id="A0AA97AFB7"/>
<gene>
    <name evidence="1" type="ORF">HJG54_04065</name>
</gene>
<reference evidence="1" key="1">
    <citation type="submission" date="2020-05" db="EMBL/GenBank/DDBJ databases">
        <authorList>
            <person name="Zhu T."/>
            <person name="Keshari N."/>
            <person name="Lu X."/>
        </authorList>
    </citation>
    <scope>NUCLEOTIDE SEQUENCE</scope>
    <source>
        <strain evidence="1">NK1-12</strain>
    </source>
</reference>
<dbReference type="SUPFAM" id="SSF49777">
    <property type="entry name" value="PEBP-like"/>
    <property type="match status" value="1"/>
</dbReference>
<dbReference type="CDD" id="cd00865">
    <property type="entry name" value="PEBP_bact_arch"/>
    <property type="match status" value="1"/>
</dbReference>
<name>A0AA97AFB7_9CYAN</name>
<dbReference type="PROSITE" id="PS51257">
    <property type="entry name" value="PROKAR_LIPOPROTEIN"/>
    <property type="match status" value="1"/>
</dbReference>
<evidence type="ECO:0000313" key="1">
    <source>
        <dbReference type="EMBL" id="WNZ22124.1"/>
    </source>
</evidence>